<gene>
    <name evidence="3" type="ORF">TAGGR_1768</name>
</gene>
<keyword evidence="4" id="KW-1185">Reference proteome</keyword>
<evidence type="ECO:0000259" key="2">
    <source>
        <dbReference type="Pfam" id="PF13439"/>
    </source>
</evidence>
<dbReference type="PANTHER" id="PTHR12526:SF638">
    <property type="entry name" value="SPORE COAT PROTEIN SA"/>
    <property type="match status" value="1"/>
</dbReference>
<evidence type="ECO:0000259" key="1">
    <source>
        <dbReference type="Pfam" id="PF00534"/>
    </source>
</evidence>
<dbReference type="PANTHER" id="PTHR12526">
    <property type="entry name" value="GLYCOSYLTRANSFERASE"/>
    <property type="match status" value="1"/>
</dbReference>
<dbReference type="SUPFAM" id="SSF53756">
    <property type="entry name" value="UDP-Glycosyltransferase/glycogen phosphorylase"/>
    <property type="match status" value="1"/>
</dbReference>
<dbReference type="Gene3D" id="3.40.50.2000">
    <property type="entry name" value="Glycogen Phosphorylase B"/>
    <property type="match status" value="2"/>
</dbReference>
<dbReference type="Proteomes" id="UP000054976">
    <property type="component" value="Unassembled WGS sequence"/>
</dbReference>
<dbReference type="AlphaFoldDB" id="A0A0U9HND8"/>
<dbReference type="OrthoDB" id="5490278at2"/>
<protein>
    <submittedName>
        <fullName evidence="3">Glycosyltransferase</fullName>
    </submittedName>
</protein>
<dbReference type="Pfam" id="PF00534">
    <property type="entry name" value="Glycos_transf_1"/>
    <property type="match status" value="1"/>
</dbReference>
<keyword evidence="3" id="KW-0808">Transferase</keyword>
<dbReference type="InterPro" id="IPR028098">
    <property type="entry name" value="Glyco_trans_4-like_N"/>
</dbReference>
<organism evidence="3 4">
    <name type="scientific">Thermodesulfovibrio aggregans</name>
    <dbReference type="NCBI Taxonomy" id="86166"/>
    <lineage>
        <taxon>Bacteria</taxon>
        <taxon>Pseudomonadati</taxon>
        <taxon>Nitrospirota</taxon>
        <taxon>Thermodesulfovibrionia</taxon>
        <taxon>Thermodesulfovibrionales</taxon>
        <taxon>Thermodesulfovibrionaceae</taxon>
        <taxon>Thermodesulfovibrio</taxon>
    </lineage>
</organism>
<sequence length="362" mass="41300">MINILHTETLKKWGGQQKRVLSEITELKKRGYKIVLACNKDSVIAKKSKNEGIKVYELDFKKTNYLRTIPKLIKIIKTENIDIISTHSSTDSWAAGIAAKLTGRKFVRFKHNMFPIGKDPLTKFIYHIPDKFIAISDPIKDLMEQYGIDSSKITVIPTSVDTERFNPDKVKDLRNYFSIPKNAIVIGNISGFAKQKAQHILFQAFDLVSKKYSCFLLMAGNISERGMQEYLHLVSKSIQNKIIFTGYREDIPSILKSIDIYVSSAISEGLSIAVLEAMAMEKAVIVSDIPAFKSFIIDNYNGLIFKSENVEDLANKILYLIENENLRKKLRKNARKTILDRFSLEKMIEDTEKVYKSLVNAE</sequence>
<dbReference type="Pfam" id="PF13439">
    <property type="entry name" value="Glyco_transf_4"/>
    <property type="match status" value="1"/>
</dbReference>
<accession>A0A0U9HND8</accession>
<proteinExistence type="predicted"/>
<dbReference type="EMBL" id="BCNO01000001">
    <property type="protein sequence ID" value="GAQ94584.1"/>
    <property type="molecule type" value="Genomic_DNA"/>
</dbReference>
<reference evidence="4" key="1">
    <citation type="submission" date="2016-01" db="EMBL/GenBank/DDBJ databases">
        <title>Draft genome sequence of Thermodesulfovibrio aggregans strain TGE-P1.</title>
        <authorList>
            <person name="Sekiguchi Y."/>
            <person name="Ohashi A."/>
            <person name="Matsuura N."/>
            <person name="Tourlousse M.D."/>
        </authorList>
    </citation>
    <scope>NUCLEOTIDE SEQUENCE [LARGE SCALE GENOMIC DNA]</scope>
    <source>
        <strain evidence="4">TGE-P1</strain>
    </source>
</reference>
<dbReference type="RefSeq" id="WP_059176019.1">
    <property type="nucleotide sequence ID" value="NZ_BCNO01000001.1"/>
</dbReference>
<evidence type="ECO:0000313" key="3">
    <source>
        <dbReference type="EMBL" id="GAQ94584.1"/>
    </source>
</evidence>
<dbReference type="InterPro" id="IPR001296">
    <property type="entry name" value="Glyco_trans_1"/>
</dbReference>
<name>A0A0U9HND8_9BACT</name>
<dbReference type="GO" id="GO:0016757">
    <property type="term" value="F:glycosyltransferase activity"/>
    <property type="evidence" value="ECO:0007669"/>
    <property type="project" value="InterPro"/>
</dbReference>
<evidence type="ECO:0000313" key="4">
    <source>
        <dbReference type="Proteomes" id="UP000054976"/>
    </source>
</evidence>
<dbReference type="STRING" id="86166.TAGGR_1768"/>
<feature type="domain" description="Glycosyltransferase subfamily 4-like N-terminal" evidence="2">
    <location>
        <begin position="13"/>
        <end position="164"/>
    </location>
</feature>
<dbReference type="CDD" id="cd03801">
    <property type="entry name" value="GT4_PimA-like"/>
    <property type="match status" value="1"/>
</dbReference>
<feature type="domain" description="Glycosyl transferase family 1" evidence="1">
    <location>
        <begin position="174"/>
        <end position="336"/>
    </location>
</feature>
<comment type="caution">
    <text evidence="3">The sequence shown here is derived from an EMBL/GenBank/DDBJ whole genome shotgun (WGS) entry which is preliminary data.</text>
</comment>